<keyword evidence="3" id="KW-1185">Reference proteome</keyword>
<dbReference type="Gene3D" id="2.40.70.10">
    <property type="entry name" value="Acid Proteases"/>
    <property type="match status" value="1"/>
</dbReference>
<sequence>MTHRYAKVDDVQRYDLIVERAVRQQHYHLMQAETKKSVQARSQTGETKQFKERPKETAKSDTEPKAKENTVRPPKDGCFICKGPHRAFECPTGTSEQKEDVRRTLAARKAERLKHVRSSTATGHTVTINGVLEVPFCADSGADSNIISQAMVQELGTLDSTVVLVALEPPVMVKVAGGAIMSCHDRIDVDLRIETAAGPLNIARVS</sequence>
<evidence type="ECO:0000313" key="3">
    <source>
        <dbReference type="Proteomes" id="UP001165121"/>
    </source>
</evidence>
<evidence type="ECO:0000313" key="2">
    <source>
        <dbReference type="EMBL" id="GMF57039.1"/>
    </source>
</evidence>
<comment type="caution">
    <text evidence="2">The sequence shown here is derived from an EMBL/GenBank/DDBJ whole genome shotgun (WGS) entry which is preliminary data.</text>
</comment>
<name>A0A9W6Y921_9STRA</name>
<accession>A0A9W6Y921</accession>
<dbReference type="AlphaFoldDB" id="A0A9W6Y921"/>
<dbReference type="EMBL" id="BSXT01004177">
    <property type="protein sequence ID" value="GMF57039.1"/>
    <property type="molecule type" value="Genomic_DNA"/>
</dbReference>
<feature type="region of interest" description="Disordered" evidence="1">
    <location>
        <begin position="32"/>
        <end position="72"/>
    </location>
</feature>
<dbReference type="Proteomes" id="UP001165121">
    <property type="component" value="Unassembled WGS sequence"/>
</dbReference>
<dbReference type="Pfam" id="PF13650">
    <property type="entry name" value="Asp_protease_2"/>
    <property type="match status" value="1"/>
</dbReference>
<feature type="compositionally biased region" description="Basic and acidic residues" evidence="1">
    <location>
        <begin position="48"/>
        <end position="72"/>
    </location>
</feature>
<reference evidence="2" key="1">
    <citation type="submission" date="2023-04" db="EMBL/GenBank/DDBJ databases">
        <title>Phytophthora fragariaefolia NBRC 109709.</title>
        <authorList>
            <person name="Ichikawa N."/>
            <person name="Sato H."/>
            <person name="Tonouchi N."/>
        </authorList>
    </citation>
    <scope>NUCLEOTIDE SEQUENCE</scope>
    <source>
        <strain evidence="2">NBRC 109709</strain>
    </source>
</reference>
<proteinExistence type="predicted"/>
<dbReference type="InterPro" id="IPR021109">
    <property type="entry name" value="Peptidase_aspartic_dom_sf"/>
</dbReference>
<feature type="compositionally biased region" description="Polar residues" evidence="1">
    <location>
        <begin position="37"/>
        <end position="47"/>
    </location>
</feature>
<protein>
    <submittedName>
        <fullName evidence="2">Unnamed protein product</fullName>
    </submittedName>
</protein>
<dbReference type="OrthoDB" id="127314at2759"/>
<organism evidence="2 3">
    <name type="scientific">Phytophthora fragariaefolia</name>
    <dbReference type="NCBI Taxonomy" id="1490495"/>
    <lineage>
        <taxon>Eukaryota</taxon>
        <taxon>Sar</taxon>
        <taxon>Stramenopiles</taxon>
        <taxon>Oomycota</taxon>
        <taxon>Peronosporomycetes</taxon>
        <taxon>Peronosporales</taxon>
        <taxon>Peronosporaceae</taxon>
        <taxon>Phytophthora</taxon>
    </lineage>
</organism>
<gene>
    <name evidence="2" type="ORF">Pfra01_002430500</name>
</gene>
<evidence type="ECO:0000256" key="1">
    <source>
        <dbReference type="SAM" id="MobiDB-lite"/>
    </source>
</evidence>